<accession>A0A2D2DN92</accession>
<keyword evidence="4" id="KW-1185">Reference proteome</keyword>
<dbReference type="PANTHER" id="PTHR43174:SF1">
    <property type="entry name" value="UDP-N-ACETYLGLUCOSAMINE 2-EPIMERASE"/>
    <property type="match status" value="1"/>
</dbReference>
<dbReference type="KEGG" id="mass:CR152_19295"/>
<comment type="similarity">
    <text evidence="1">Belongs to the UDP-N-acetylglucosamine 2-epimerase family.</text>
</comment>
<dbReference type="OrthoDB" id="9803238at2"/>
<dbReference type="InterPro" id="IPR029767">
    <property type="entry name" value="WecB-like"/>
</dbReference>
<feature type="domain" description="UDP-N-acetylglucosamine 2-epimerase" evidence="2">
    <location>
        <begin position="176"/>
        <end position="418"/>
    </location>
</feature>
<protein>
    <recommendedName>
        <fullName evidence="2">UDP-N-acetylglucosamine 2-epimerase domain-containing protein</fullName>
    </recommendedName>
</protein>
<dbReference type="SUPFAM" id="SSF53756">
    <property type="entry name" value="UDP-Glycosyltransferase/glycogen phosphorylase"/>
    <property type="match status" value="1"/>
</dbReference>
<evidence type="ECO:0000313" key="4">
    <source>
        <dbReference type="Proteomes" id="UP000229897"/>
    </source>
</evidence>
<proteinExistence type="inferred from homology"/>
<organism evidence="3 4">
    <name type="scientific">Massilia violaceinigra</name>
    <dbReference type="NCBI Taxonomy" id="2045208"/>
    <lineage>
        <taxon>Bacteria</taxon>
        <taxon>Pseudomonadati</taxon>
        <taxon>Pseudomonadota</taxon>
        <taxon>Betaproteobacteria</taxon>
        <taxon>Burkholderiales</taxon>
        <taxon>Oxalobacteraceae</taxon>
        <taxon>Telluria group</taxon>
        <taxon>Massilia</taxon>
    </lineage>
</organism>
<dbReference type="Gene3D" id="3.40.50.2000">
    <property type="entry name" value="Glycogen Phosphorylase B"/>
    <property type="match status" value="3"/>
</dbReference>
<dbReference type="InterPro" id="IPR003331">
    <property type="entry name" value="UDP_GlcNAc_Epimerase_2_dom"/>
</dbReference>
<dbReference type="Pfam" id="PF02350">
    <property type="entry name" value="Epimerase_2"/>
    <property type="match status" value="1"/>
</dbReference>
<dbReference type="Proteomes" id="UP000229897">
    <property type="component" value="Chromosome"/>
</dbReference>
<dbReference type="PANTHER" id="PTHR43174">
    <property type="entry name" value="UDP-N-ACETYLGLUCOSAMINE 2-EPIMERASE"/>
    <property type="match status" value="1"/>
</dbReference>
<gene>
    <name evidence="3" type="ORF">CR152_19295</name>
</gene>
<evidence type="ECO:0000313" key="3">
    <source>
        <dbReference type="EMBL" id="ATQ76433.1"/>
    </source>
</evidence>
<keyword evidence="1" id="KW-0413">Isomerase</keyword>
<sequence length="429" mass="47486">MKIHDPSRLQQIVAQARELGQPVYLLVIATKPCYIKLASLVKELRERAVPALMIDAGQHYDVVLTGAAQEFGYLSEIDVFLDIRGTMLGRTAALAAQVERLHGYLQEQSETTRFIPVVSGDTSTSGTFPVFWYLQTGIRSIHVEAGLRSLSPFAPGQPVSHEAVLAQAELPWRMEPDEPFPEALDSRLTSVASSLLLAPVGRNRDSLLREGYAQAAIRMSGSLSADAVRLAGAQGGSDQLERLYPGLAGKRWLRVDLHRRENMSPARLNSVVDALCWLAGQGLPVIFILTNQFNFAQERHPEQQFRQRLERGGVQCHPLWPSYVDVIAFLRSPACLAIYTDSGGLQEEANILGVPCMTCRYSTDRPETILDTRSNLLIPPDSAELVYRAVLHCLEQGRSGAWRDLGRSLYGEHVARAIVDHLLETVSIQ</sequence>
<dbReference type="RefSeq" id="WP_099877309.1">
    <property type="nucleotide sequence ID" value="NZ_CP024608.1"/>
</dbReference>
<evidence type="ECO:0000256" key="1">
    <source>
        <dbReference type="RuleBase" id="RU003513"/>
    </source>
</evidence>
<name>A0A2D2DN92_9BURK</name>
<reference evidence="3" key="1">
    <citation type="submission" date="2017-10" db="EMBL/GenBank/DDBJ databases">
        <title>Massilia psychrophilum sp. nov., a novel purple-pigmented bacterium isolated from Tianshan glacier, Xinjiang Municipality, China.</title>
        <authorList>
            <person name="Wang H."/>
        </authorList>
    </citation>
    <scope>NUCLEOTIDE SEQUENCE [LARGE SCALE GENOMIC DNA]</scope>
    <source>
        <strain evidence="3">B2</strain>
    </source>
</reference>
<dbReference type="AlphaFoldDB" id="A0A2D2DN92"/>
<evidence type="ECO:0000259" key="2">
    <source>
        <dbReference type="Pfam" id="PF02350"/>
    </source>
</evidence>
<dbReference type="GO" id="GO:0016853">
    <property type="term" value="F:isomerase activity"/>
    <property type="evidence" value="ECO:0007669"/>
    <property type="project" value="UniProtKB-KW"/>
</dbReference>
<dbReference type="EMBL" id="CP024608">
    <property type="protein sequence ID" value="ATQ76433.1"/>
    <property type="molecule type" value="Genomic_DNA"/>
</dbReference>